<dbReference type="GO" id="GO:0003700">
    <property type="term" value="F:DNA-binding transcription factor activity"/>
    <property type="evidence" value="ECO:0007669"/>
    <property type="project" value="TreeGrafter"/>
</dbReference>
<dbReference type="InterPro" id="IPR000843">
    <property type="entry name" value="HTH_LacI"/>
</dbReference>
<evidence type="ECO:0000259" key="4">
    <source>
        <dbReference type="PROSITE" id="PS50932"/>
    </source>
</evidence>
<dbReference type="Proteomes" id="UP000038011">
    <property type="component" value="Unassembled WGS sequence"/>
</dbReference>
<feature type="domain" description="HTH lacI-type" evidence="4">
    <location>
        <begin position="1"/>
        <end position="50"/>
    </location>
</feature>
<dbReference type="Gene3D" id="3.40.50.2300">
    <property type="match status" value="2"/>
</dbReference>
<dbReference type="InterPro" id="IPR025997">
    <property type="entry name" value="SBP_2_dom"/>
</dbReference>
<keyword evidence="1" id="KW-0805">Transcription regulation</keyword>
<dbReference type="Gene3D" id="1.10.260.40">
    <property type="entry name" value="lambda repressor-like DNA-binding domains"/>
    <property type="match status" value="1"/>
</dbReference>
<dbReference type="PROSITE" id="PS50932">
    <property type="entry name" value="HTH_LACI_2"/>
    <property type="match status" value="1"/>
</dbReference>
<dbReference type="EMBL" id="JXMU01000027">
    <property type="protein sequence ID" value="KPB00239.1"/>
    <property type="molecule type" value="Genomic_DNA"/>
</dbReference>
<name>A0A0M9GLH2_9HYPH</name>
<evidence type="ECO:0000313" key="6">
    <source>
        <dbReference type="Proteomes" id="UP000038011"/>
    </source>
</evidence>
<accession>A0A0M9GLH2</accession>
<evidence type="ECO:0000256" key="2">
    <source>
        <dbReference type="ARBA" id="ARBA00023125"/>
    </source>
</evidence>
<dbReference type="InterPro" id="IPR010982">
    <property type="entry name" value="Lambda_DNA-bd_dom_sf"/>
</dbReference>
<organism evidence="5 6">
    <name type="scientific">Ahrensia marina</name>
    <dbReference type="NCBI Taxonomy" id="1514904"/>
    <lineage>
        <taxon>Bacteria</taxon>
        <taxon>Pseudomonadati</taxon>
        <taxon>Pseudomonadota</taxon>
        <taxon>Alphaproteobacteria</taxon>
        <taxon>Hyphomicrobiales</taxon>
        <taxon>Ahrensiaceae</taxon>
        <taxon>Ahrensia</taxon>
    </lineage>
</organism>
<dbReference type="GO" id="GO:0000976">
    <property type="term" value="F:transcription cis-regulatory region binding"/>
    <property type="evidence" value="ECO:0007669"/>
    <property type="project" value="TreeGrafter"/>
</dbReference>
<dbReference type="PANTHER" id="PTHR30146:SF152">
    <property type="entry name" value="TRANSCRIPTIONAL REGULATORY PROTEIN"/>
    <property type="match status" value="1"/>
</dbReference>
<evidence type="ECO:0000256" key="3">
    <source>
        <dbReference type="ARBA" id="ARBA00023163"/>
    </source>
</evidence>
<evidence type="ECO:0000313" key="5">
    <source>
        <dbReference type="EMBL" id="KPB00239.1"/>
    </source>
</evidence>
<sequence>MAAAAGVSLATVDRVLNNRPNVSEKTKAKVKDAIEKTGFVRNLAAVNLLRNRPYRFRFILPANGDEYLSELLCEVEHTGKVLKNDMTEVETVQLDMADPIAVANYLSGLETSDLEGVAVMAPESPPVRDAIARLHERGLHVVQFLSGQEKLDDIDFVGVNNLAAGSTAAKIVGKFCGGRKGSIMVVAETMQAMDSIERRLGFDRTIARSFAGLRPLPSLETYGNAPRAEKIIANQLQHNADIIAVYVLSSEARLPIKVLQKMSNLKELVVVAHERTPFSEAALVSDEIDAIIAQNPGHAVRSALRILRARSEAREPIAAQENIRIEILLSENL</sequence>
<dbReference type="AlphaFoldDB" id="A0A0M9GLH2"/>
<reference evidence="5 6" key="1">
    <citation type="submission" date="2015-01" db="EMBL/GenBank/DDBJ databases">
        <title>Ahrensia donghaiensis sp. nov., a novel dimethylsulphoniopropionate-cleavage bacterium isolated from seawater and emended descriptions of the genus Ahrensia and Ahrensia kielensis.</title>
        <authorList>
            <person name="Liu J."/>
        </authorList>
    </citation>
    <scope>NUCLEOTIDE SEQUENCE [LARGE SCALE GENOMIC DNA]</scope>
    <source>
        <strain evidence="5 6">LZD062</strain>
    </source>
</reference>
<dbReference type="Pfam" id="PF13407">
    <property type="entry name" value="Peripla_BP_4"/>
    <property type="match status" value="1"/>
</dbReference>
<evidence type="ECO:0000256" key="1">
    <source>
        <dbReference type="ARBA" id="ARBA00023015"/>
    </source>
</evidence>
<keyword evidence="6" id="KW-1185">Reference proteome</keyword>
<dbReference type="SMART" id="SM00354">
    <property type="entry name" value="HTH_LACI"/>
    <property type="match status" value="1"/>
</dbReference>
<dbReference type="CDD" id="cd06307">
    <property type="entry name" value="PBP1_sugar_binding"/>
    <property type="match status" value="1"/>
</dbReference>
<comment type="caution">
    <text evidence="5">The sequence shown here is derived from an EMBL/GenBank/DDBJ whole genome shotgun (WGS) entry which is preliminary data.</text>
</comment>
<dbReference type="SUPFAM" id="SSF53822">
    <property type="entry name" value="Periplasmic binding protein-like I"/>
    <property type="match status" value="1"/>
</dbReference>
<dbReference type="InterPro" id="IPR028082">
    <property type="entry name" value="Peripla_BP_I"/>
</dbReference>
<dbReference type="OrthoDB" id="9805774at2"/>
<proteinExistence type="predicted"/>
<keyword evidence="2" id="KW-0238">DNA-binding</keyword>
<keyword evidence="3" id="KW-0804">Transcription</keyword>
<dbReference type="CDD" id="cd01392">
    <property type="entry name" value="HTH_LacI"/>
    <property type="match status" value="1"/>
</dbReference>
<dbReference type="STRING" id="1514904.SU32_14895"/>
<dbReference type="Pfam" id="PF00356">
    <property type="entry name" value="LacI"/>
    <property type="match status" value="1"/>
</dbReference>
<dbReference type="PANTHER" id="PTHR30146">
    <property type="entry name" value="LACI-RELATED TRANSCRIPTIONAL REPRESSOR"/>
    <property type="match status" value="1"/>
</dbReference>
<gene>
    <name evidence="5" type="ORF">SU32_14895</name>
</gene>
<dbReference type="PATRIC" id="fig|1514904.3.peg.2118"/>
<dbReference type="SUPFAM" id="SSF47413">
    <property type="entry name" value="lambda repressor-like DNA-binding domains"/>
    <property type="match status" value="1"/>
</dbReference>
<protein>
    <submittedName>
        <fullName evidence="5">LacI family transcriptional regulator</fullName>
    </submittedName>
</protein>